<reference evidence="1" key="1">
    <citation type="submission" date="2018-05" db="EMBL/GenBank/DDBJ databases">
        <authorList>
            <person name="Lanie J.A."/>
            <person name="Ng W.-L."/>
            <person name="Kazmierczak K.M."/>
            <person name="Andrzejewski T.M."/>
            <person name="Davidsen T.M."/>
            <person name="Wayne K.J."/>
            <person name="Tettelin H."/>
            <person name="Glass J.I."/>
            <person name="Rusch D."/>
            <person name="Podicherti R."/>
            <person name="Tsui H.-C.T."/>
            <person name="Winkler M.E."/>
        </authorList>
    </citation>
    <scope>NUCLEOTIDE SEQUENCE</scope>
</reference>
<dbReference type="EMBL" id="UINC01114889">
    <property type="protein sequence ID" value="SVC85517.1"/>
    <property type="molecule type" value="Genomic_DNA"/>
</dbReference>
<organism evidence="1">
    <name type="scientific">marine metagenome</name>
    <dbReference type="NCBI Taxonomy" id="408172"/>
    <lineage>
        <taxon>unclassified sequences</taxon>
        <taxon>metagenomes</taxon>
        <taxon>ecological metagenomes</taxon>
    </lineage>
</organism>
<protein>
    <submittedName>
        <fullName evidence="1">Uncharacterized protein</fullName>
    </submittedName>
</protein>
<dbReference type="AlphaFoldDB" id="A0A382QKL5"/>
<accession>A0A382QKL5</accession>
<sequence>MLNKYEHLLRNNGSGFQLYALGLVLFCNRTAQVCLAIGSFNLCI</sequence>
<name>A0A382QKL5_9ZZZZ</name>
<gene>
    <name evidence="1" type="ORF">METZ01_LOCUS338371</name>
</gene>
<proteinExistence type="predicted"/>
<evidence type="ECO:0000313" key="1">
    <source>
        <dbReference type="EMBL" id="SVC85517.1"/>
    </source>
</evidence>